<proteinExistence type="predicted"/>
<gene>
    <name evidence="1" type="ORF">R6Y95_02865</name>
</gene>
<protein>
    <submittedName>
        <fullName evidence="1">ATP-binding protein</fullName>
    </submittedName>
</protein>
<evidence type="ECO:0000313" key="2">
    <source>
        <dbReference type="Proteomes" id="UP001626603"/>
    </source>
</evidence>
<dbReference type="Pfam" id="PF13749">
    <property type="entry name" value="HATPase_c_4"/>
    <property type="match status" value="1"/>
</dbReference>
<organism evidence="1 2">
    <name type="scientific">Methanoculleus palmolei</name>
    <dbReference type="NCBI Taxonomy" id="72612"/>
    <lineage>
        <taxon>Archaea</taxon>
        <taxon>Methanobacteriati</taxon>
        <taxon>Methanobacteriota</taxon>
        <taxon>Stenosarchaea group</taxon>
        <taxon>Methanomicrobia</taxon>
        <taxon>Methanomicrobiales</taxon>
        <taxon>Methanomicrobiaceae</taxon>
        <taxon>Methanoculleus</taxon>
    </lineage>
</organism>
<keyword evidence="2" id="KW-1185">Reference proteome</keyword>
<name>A0ABD8A9X1_9EURY</name>
<dbReference type="Gene3D" id="3.30.565.60">
    <property type="match status" value="1"/>
</dbReference>
<keyword evidence="1" id="KW-0547">Nucleotide-binding</keyword>
<dbReference type="AlphaFoldDB" id="A0ABD8A9X1"/>
<sequence>MAEAIVNAVAHRDYTSNGSIQVMLFADRLEVWNPGTLPPSLTLEKLRQAHGSVPAKPGKKLGRRT</sequence>
<accession>A0ABD8A9X1</accession>
<reference evidence="1 2" key="1">
    <citation type="submission" date="2023-10" db="EMBL/GenBank/DDBJ databases">
        <title>The complete genome sequence of Methanoculleus palmolei DSM 4273.</title>
        <authorList>
            <person name="Lai S.-J."/>
            <person name="You Y.-T."/>
            <person name="Chen S.-C."/>
        </authorList>
    </citation>
    <scope>NUCLEOTIDE SEQUENCE [LARGE SCALE GENOMIC DNA]</scope>
    <source>
        <strain evidence="1 2">DSM 4273</strain>
    </source>
</reference>
<dbReference type="PANTHER" id="PTHR30595">
    <property type="entry name" value="GLPR-RELATED TRANSCRIPTIONAL REPRESSOR"/>
    <property type="match status" value="1"/>
</dbReference>
<dbReference type="EMBL" id="CP137641">
    <property type="protein sequence ID" value="WOX56287.1"/>
    <property type="molecule type" value="Genomic_DNA"/>
</dbReference>
<dbReference type="InterPro" id="IPR038475">
    <property type="entry name" value="RecG_C_sf"/>
</dbReference>
<dbReference type="Proteomes" id="UP001626603">
    <property type="component" value="Chromosome"/>
</dbReference>
<dbReference type="GO" id="GO:0005524">
    <property type="term" value="F:ATP binding"/>
    <property type="evidence" value="ECO:0007669"/>
    <property type="project" value="UniProtKB-KW"/>
</dbReference>
<keyword evidence="1" id="KW-0067">ATP-binding</keyword>
<dbReference type="PANTHER" id="PTHR30595:SF6">
    <property type="entry name" value="SCHLAFEN ALBA-2 DOMAIN-CONTAINING PROTEIN"/>
    <property type="match status" value="1"/>
</dbReference>
<evidence type="ECO:0000313" key="1">
    <source>
        <dbReference type="EMBL" id="WOX56287.1"/>
    </source>
</evidence>